<gene>
    <name evidence="1" type="ORF">FcAc13_08615</name>
</gene>
<proteinExistence type="predicted"/>
<sequence>MVTACDNAVTKTRSTFLVKNGNEWNIQIPNSWCAKKTTDTLYYSTIYNPKTKMYQPVSKTIDIETFDLLFNDIEDRKKINNNYYLRYNEGMQSEYYFKDKHYIYIYTCYSQVNSELFIAGSSSDYAVLGGDYLRVENAIYYGGKKIDGADVNTFRTKNEIRHDSEWDETIGLDKNYIYITDKPIKSREEFDKEFDDRCLFTDPALREQYFGDGK</sequence>
<reference evidence="1 2" key="1">
    <citation type="submission" date="2020-06" db="EMBL/GenBank/DDBJ databases">
        <title>Frischella cerana isolated from Apis cerana gut homogenate.</title>
        <authorList>
            <person name="Wolter L.A."/>
            <person name="Suenami S."/>
            <person name="Miyazaki R."/>
        </authorList>
    </citation>
    <scope>NUCLEOTIDE SEQUENCE [LARGE SCALE GENOMIC DNA]</scope>
    <source>
        <strain evidence="1 2">Ac13</strain>
    </source>
</reference>
<evidence type="ECO:0000313" key="2">
    <source>
        <dbReference type="Proteomes" id="UP000651208"/>
    </source>
</evidence>
<keyword evidence="2" id="KW-1185">Reference proteome</keyword>
<dbReference type="RefSeq" id="WP_187755817.1">
    <property type="nucleotide sequence ID" value="NZ_JABURY010000018.1"/>
</dbReference>
<comment type="caution">
    <text evidence="1">The sequence shown here is derived from an EMBL/GenBank/DDBJ whole genome shotgun (WGS) entry which is preliminary data.</text>
</comment>
<dbReference type="InterPro" id="IPR027375">
    <property type="entry name" value="DKNYY"/>
</dbReference>
<protein>
    <submittedName>
        <fullName evidence="1">DKNYY domain-containing protein</fullName>
    </submittedName>
</protein>
<dbReference type="Proteomes" id="UP000651208">
    <property type="component" value="Unassembled WGS sequence"/>
</dbReference>
<dbReference type="Pfam" id="PF13644">
    <property type="entry name" value="DKNYY"/>
    <property type="match status" value="1"/>
</dbReference>
<evidence type="ECO:0000313" key="1">
    <source>
        <dbReference type="EMBL" id="MBC9131369.1"/>
    </source>
</evidence>
<accession>A0ABR7QYR8</accession>
<organism evidence="1 2">
    <name type="scientific">Frischella japonica</name>
    <dbReference type="NCBI Taxonomy" id="2741544"/>
    <lineage>
        <taxon>Bacteria</taxon>
        <taxon>Pseudomonadati</taxon>
        <taxon>Pseudomonadota</taxon>
        <taxon>Gammaproteobacteria</taxon>
        <taxon>Orbales</taxon>
        <taxon>Orbaceae</taxon>
        <taxon>Frischella</taxon>
    </lineage>
</organism>
<name>A0ABR7QYR8_9GAMM</name>
<dbReference type="EMBL" id="JABURY010000018">
    <property type="protein sequence ID" value="MBC9131369.1"/>
    <property type="molecule type" value="Genomic_DNA"/>
</dbReference>